<reference evidence="3" key="2">
    <citation type="submission" date="2020-08" db="EMBL/GenBank/DDBJ databases">
        <title>Plant Genome Project.</title>
        <authorList>
            <person name="Zhang R.-G."/>
        </authorList>
    </citation>
    <scope>NUCLEOTIDE SEQUENCE</scope>
    <source>
        <strain evidence="3">Huo1</strain>
        <tissue evidence="3">Leaf</tissue>
    </source>
</reference>
<feature type="region of interest" description="Disordered" evidence="1">
    <location>
        <begin position="32"/>
        <end position="85"/>
    </location>
</feature>
<evidence type="ECO:0000256" key="1">
    <source>
        <dbReference type="SAM" id="MobiDB-lite"/>
    </source>
</evidence>
<dbReference type="Proteomes" id="UP000298416">
    <property type="component" value="Unassembled WGS sequence"/>
</dbReference>
<keyword evidence="4" id="KW-1185">Reference proteome</keyword>
<dbReference type="AlphaFoldDB" id="A0A8X8ZQF4"/>
<dbReference type="OrthoDB" id="1898295at2759"/>
<feature type="compositionally biased region" description="Low complexity" evidence="1">
    <location>
        <begin position="49"/>
        <end position="61"/>
    </location>
</feature>
<organism evidence="3">
    <name type="scientific">Salvia splendens</name>
    <name type="common">Scarlet sage</name>
    <dbReference type="NCBI Taxonomy" id="180675"/>
    <lineage>
        <taxon>Eukaryota</taxon>
        <taxon>Viridiplantae</taxon>
        <taxon>Streptophyta</taxon>
        <taxon>Embryophyta</taxon>
        <taxon>Tracheophyta</taxon>
        <taxon>Spermatophyta</taxon>
        <taxon>Magnoliopsida</taxon>
        <taxon>eudicotyledons</taxon>
        <taxon>Gunneridae</taxon>
        <taxon>Pentapetalae</taxon>
        <taxon>asterids</taxon>
        <taxon>lamiids</taxon>
        <taxon>Lamiales</taxon>
        <taxon>Lamiaceae</taxon>
        <taxon>Nepetoideae</taxon>
        <taxon>Mentheae</taxon>
        <taxon>Salviinae</taxon>
        <taxon>Salvia</taxon>
        <taxon>Salvia subgen. Calosphace</taxon>
        <taxon>core Calosphace</taxon>
    </lineage>
</organism>
<name>A0A8X8ZQF4_SALSN</name>
<dbReference type="InterPro" id="IPR057710">
    <property type="entry name" value="DUF7950"/>
</dbReference>
<dbReference type="PANTHER" id="PTHR33595:SF7">
    <property type="entry name" value="OS12G0242500 PROTEIN"/>
    <property type="match status" value="1"/>
</dbReference>
<dbReference type="EMBL" id="PNBA02000009">
    <property type="protein sequence ID" value="KAG6413173.1"/>
    <property type="molecule type" value="Genomic_DNA"/>
</dbReference>
<proteinExistence type="predicted"/>
<feature type="domain" description="DUF7950" evidence="2">
    <location>
        <begin position="134"/>
        <end position="257"/>
    </location>
</feature>
<comment type="caution">
    <text evidence="3">The sequence shown here is derived from an EMBL/GenBank/DDBJ whole genome shotgun (WGS) entry which is preliminary data.</text>
</comment>
<feature type="compositionally biased region" description="Basic residues" evidence="1">
    <location>
        <begin position="64"/>
        <end position="82"/>
    </location>
</feature>
<evidence type="ECO:0000313" key="3">
    <source>
        <dbReference type="EMBL" id="KAG6413173.1"/>
    </source>
</evidence>
<reference evidence="3" key="1">
    <citation type="submission" date="2018-01" db="EMBL/GenBank/DDBJ databases">
        <authorList>
            <person name="Mao J.F."/>
        </authorList>
    </citation>
    <scope>NUCLEOTIDE SEQUENCE</scope>
    <source>
        <strain evidence="3">Huo1</strain>
        <tissue evidence="3">Leaf</tissue>
    </source>
</reference>
<dbReference type="PANTHER" id="PTHR33595">
    <property type="entry name" value="VON WILLEBRAND FACTOR A DOMAIN PROTEIN"/>
    <property type="match status" value="1"/>
</dbReference>
<evidence type="ECO:0000259" key="2">
    <source>
        <dbReference type="Pfam" id="PF25821"/>
    </source>
</evidence>
<gene>
    <name evidence="3" type="ORF">SASPL_125877</name>
</gene>
<sequence length="262" mass="28435">MDRTGGCCIARYAGGAYDISKVDTIMRRFRPIAPKPASTNGSVSGGGSSSSASPESSGAASVKTGRRKRRHAAVSCGRKKRRCSPEKKEIKTLPLLPEAPVVRESAAVVSKPKYPQWLSFENGGREVERRVVAASWVKVECVTDTWMADLYPYGDGERVRRLEGDACPGFVTDGLRRVRWTNPAYRRMAAGEEEGEVAAWVVVEEGVALPALCAGFTCKVRVVTCGNEKASKTVPCDVWRMECGGFAWRLDTAAALSLWIGN</sequence>
<evidence type="ECO:0000313" key="4">
    <source>
        <dbReference type="Proteomes" id="UP000298416"/>
    </source>
</evidence>
<accession>A0A8X8ZQF4</accession>
<dbReference type="Pfam" id="PF25821">
    <property type="entry name" value="DUF7950"/>
    <property type="match status" value="1"/>
</dbReference>
<protein>
    <recommendedName>
        <fullName evidence="2">DUF7950 domain-containing protein</fullName>
    </recommendedName>
</protein>